<dbReference type="PANTHER" id="PTHR40128">
    <property type="entry name" value="EXPRESSED PROTEIN"/>
    <property type="match status" value="1"/>
</dbReference>
<feature type="coiled-coil region" evidence="1">
    <location>
        <begin position="394"/>
        <end position="435"/>
    </location>
</feature>
<keyword evidence="1" id="KW-0175">Coiled coil</keyword>
<dbReference type="PANTHER" id="PTHR40128:SF1">
    <property type="entry name" value="PHYTANOYL-COA HYDROXYLASE"/>
    <property type="match status" value="1"/>
</dbReference>
<dbReference type="Pfam" id="PF05721">
    <property type="entry name" value="PhyH"/>
    <property type="match status" value="1"/>
</dbReference>
<feature type="region of interest" description="Disordered" evidence="2">
    <location>
        <begin position="546"/>
        <end position="565"/>
    </location>
</feature>
<proteinExistence type="predicted"/>
<dbReference type="InterPro" id="IPR008775">
    <property type="entry name" value="Phytyl_CoA_dOase-like"/>
</dbReference>
<dbReference type="AlphaFoldDB" id="A0AA36HPA4"/>
<dbReference type="Gene3D" id="2.60.120.620">
    <property type="entry name" value="q2cbj1_9rhob like domain"/>
    <property type="match status" value="1"/>
</dbReference>
<evidence type="ECO:0000313" key="3">
    <source>
        <dbReference type="EMBL" id="CAJ1372836.1"/>
    </source>
</evidence>
<dbReference type="SUPFAM" id="SSF51197">
    <property type="entry name" value="Clavaminate synthase-like"/>
    <property type="match status" value="1"/>
</dbReference>
<dbReference type="EMBL" id="CAUJNA010000158">
    <property type="protein sequence ID" value="CAJ1372836.1"/>
    <property type="molecule type" value="Genomic_DNA"/>
</dbReference>
<dbReference type="Proteomes" id="UP001178507">
    <property type="component" value="Unassembled WGS sequence"/>
</dbReference>
<evidence type="ECO:0000313" key="4">
    <source>
        <dbReference type="Proteomes" id="UP001178507"/>
    </source>
</evidence>
<protein>
    <recommendedName>
        <fullName evidence="5">Phytanoyl-dioxygenase</fullName>
    </recommendedName>
</protein>
<evidence type="ECO:0008006" key="5">
    <source>
        <dbReference type="Google" id="ProtNLM"/>
    </source>
</evidence>
<organism evidence="3 4">
    <name type="scientific">Effrenium voratum</name>
    <dbReference type="NCBI Taxonomy" id="2562239"/>
    <lineage>
        <taxon>Eukaryota</taxon>
        <taxon>Sar</taxon>
        <taxon>Alveolata</taxon>
        <taxon>Dinophyceae</taxon>
        <taxon>Suessiales</taxon>
        <taxon>Symbiodiniaceae</taxon>
        <taxon>Effrenium</taxon>
    </lineage>
</organism>
<feature type="compositionally biased region" description="Polar residues" evidence="2">
    <location>
        <begin position="547"/>
        <end position="557"/>
    </location>
</feature>
<sequence length="565" mass="62498">MGKKTKQRHESRAVAKRARLGLRSYTLGSARLGEMRDSSSLARLLRSANAARSARGRLRARFWADGYLLLRGLLPAEVVRQAQSSLLAKLPSFGPSREDAGAGLCSPEVLAVLNHSELFYFLDSFFEEVAAPVFDSANLRAVQPGQSTGFHTDSVYMGKLMAANQPPVVACWIPITPIPVELGGLVVCRGSNSHPGFEHFRQTYGKLDLDESDIKGTGWFTDDPEEVISMGGRWETAEYLQGDVVLFTMHTVHGSSANCLDRWRLSLDFRVQAGSAPPVEPSCNKGRWSRFRHNMSEFPQTMEQAKAAWKAFAPGTEPELASWNNGGNVASAASPRPELRVSATRAAAAVGLLQKPTLCAPPSSPVSSGLLGETLPPRALVAAVNAAFAEAIEHAAAEQAAAALEQEEKQIRNEEEELHQQHLELLERLGALQAEAMRSGDNAGEQALGERFGQVMMELQELAKRQRCQELRAWRHRVRRHSPSWSRPTSLDMEDHLSRAHDIFTFWFFEMRDRLRVSFKPLEAKLAPVPEDHAQQLLCGSLRHSPSARTLRNSGRRSAQDKFLK</sequence>
<evidence type="ECO:0000256" key="2">
    <source>
        <dbReference type="SAM" id="MobiDB-lite"/>
    </source>
</evidence>
<evidence type="ECO:0000256" key="1">
    <source>
        <dbReference type="SAM" id="Coils"/>
    </source>
</evidence>
<keyword evidence="4" id="KW-1185">Reference proteome</keyword>
<comment type="caution">
    <text evidence="3">The sequence shown here is derived from an EMBL/GenBank/DDBJ whole genome shotgun (WGS) entry which is preliminary data.</text>
</comment>
<accession>A0AA36HPA4</accession>
<reference evidence="3" key="1">
    <citation type="submission" date="2023-08" db="EMBL/GenBank/DDBJ databases">
        <authorList>
            <person name="Chen Y."/>
            <person name="Shah S."/>
            <person name="Dougan E. K."/>
            <person name="Thang M."/>
            <person name="Chan C."/>
        </authorList>
    </citation>
    <scope>NUCLEOTIDE SEQUENCE</scope>
</reference>
<gene>
    <name evidence="3" type="ORF">EVOR1521_LOCUS2826</name>
</gene>
<name>A0AA36HPA4_9DINO</name>